<evidence type="ECO:0000256" key="1">
    <source>
        <dbReference type="SAM" id="SignalP"/>
    </source>
</evidence>
<evidence type="ECO:0000313" key="2">
    <source>
        <dbReference type="EMBL" id="MBB5634484.1"/>
    </source>
</evidence>
<evidence type="ECO:0000313" key="3">
    <source>
        <dbReference type="Proteomes" id="UP000537204"/>
    </source>
</evidence>
<dbReference type="AlphaFoldDB" id="A0A7W8ZI63"/>
<name>A0A7W8ZI63_9SPHI</name>
<organism evidence="2 3">
    <name type="scientific">Pedobacter cryoconitis</name>
    <dbReference type="NCBI Taxonomy" id="188932"/>
    <lineage>
        <taxon>Bacteria</taxon>
        <taxon>Pseudomonadati</taxon>
        <taxon>Bacteroidota</taxon>
        <taxon>Sphingobacteriia</taxon>
        <taxon>Sphingobacteriales</taxon>
        <taxon>Sphingobacteriaceae</taxon>
        <taxon>Pedobacter</taxon>
    </lineage>
</organism>
<protein>
    <recommendedName>
        <fullName evidence="4">LTXXQ motif family protein</fullName>
    </recommendedName>
</protein>
<feature type="chain" id="PRO_5030543077" description="LTXXQ motif family protein" evidence="1">
    <location>
        <begin position="22"/>
        <end position="128"/>
    </location>
</feature>
<dbReference type="Proteomes" id="UP000537204">
    <property type="component" value="Unassembled WGS sequence"/>
</dbReference>
<gene>
    <name evidence="2" type="ORF">HDE68_000369</name>
</gene>
<dbReference type="EMBL" id="JACHCE010000001">
    <property type="protein sequence ID" value="MBB5634484.1"/>
    <property type="molecule type" value="Genomic_DNA"/>
</dbReference>
<dbReference type="RefSeq" id="WP_183878333.1">
    <property type="nucleotide sequence ID" value="NZ_JACHCE010000001.1"/>
</dbReference>
<evidence type="ECO:0008006" key="4">
    <source>
        <dbReference type="Google" id="ProtNLM"/>
    </source>
</evidence>
<sequence>MKKLLLAFTFAAAGLTAAAQTAPVAAGQKQQVTAQKMVQKTQVPAAQRAIPYSKELKQKLSLNDDQYNKILAVNTECINKKDALKQADQKKNAGSKEIAQYRMEQYKTILTPDQLTKLKAMNTQVAKP</sequence>
<reference evidence="2 3" key="1">
    <citation type="submission" date="2020-08" db="EMBL/GenBank/DDBJ databases">
        <title>Genomic Encyclopedia of Type Strains, Phase IV (KMG-V): Genome sequencing to study the core and pangenomes of soil and plant-associated prokaryotes.</title>
        <authorList>
            <person name="Whitman W."/>
        </authorList>
    </citation>
    <scope>NUCLEOTIDE SEQUENCE [LARGE SCALE GENOMIC DNA]</scope>
    <source>
        <strain evidence="2 3">S3M1</strain>
    </source>
</reference>
<comment type="caution">
    <text evidence="2">The sequence shown here is derived from an EMBL/GenBank/DDBJ whole genome shotgun (WGS) entry which is preliminary data.</text>
</comment>
<proteinExistence type="predicted"/>
<accession>A0A7W8ZI63</accession>
<keyword evidence="1" id="KW-0732">Signal</keyword>
<feature type="signal peptide" evidence="1">
    <location>
        <begin position="1"/>
        <end position="21"/>
    </location>
</feature>